<name>A0ABV5IKF1_9ACTN</name>
<evidence type="ECO:0000313" key="3">
    <source>
        <dbReference type="Proteomes" id="UP001589647"/>
    </source>
</evidence>
<sequence>MTSGLASTRLTHGTGATPWNGPDVTAALPPYSGFHCDEASSTTPPPGPDSVAVPSTTPPTVPVRVPQRLMSGWPAWSGLRASIGGALLDDSPGASGAGGDYGGG</sequence>
<evidence type="ECO:0000313" key="2">
    <source>
        <dbReference type="EMBL" id="MFB9205003.1"/>
    </source>
</evidence>
<reference evidence="2 3" key="1">
    <citation type="submission" date="2024-09" db="EMBL/GenBank/DDBJ databases">
        <authorList>
            <person name="Sun Q."/>
            <person name="Mori K."/>
        </authorList>
    </citation>
    <scope>NUCLEOTIDE SEQUENCE [LARGE SCALE GENOMIC DNA]</scope>
    <source>
        <strain evidence="2 3">CCM 3426</strain>
    </source>
</reference>
<protein>
    <submittedName>
        <fullName evidence="2">Uncharacterized protein</fullName>
    </submittedName>
</protein>
<keyword evidence="3" id="KW-1185">Reference proteome</keyword>
<feature type="region of interest" description="Disordered" evidence="1">
    <location>
        <begin position="1"/>
        <end position="64"/>
    </location>
</feature>
<gene>
    <name evidence="2" type="ORF">ACFFV7_27675</name>
</gene>
<evidence type="ECO:0000256" key="1">
    <source>
        <dbReference type="SAM" id="MobiDB-lite"/>
    </source>
</evidence>
<organism evidence="2 3">
    <name type="scientific">Nonomuraea spiralis</name>
    <dbReference type="NCBI Taxonomy" id="46182"/>
    <lineage>
        <taxon>Bacteria</taxon>
        <taxon>Bacillati</taxon>
        <taxon>Actinomycetota</taxon>
        <taxon>Actinomycetes</taxon>
        <taxon>Streptosporangiales</taxon>
        <taxon>Streptosporangiaceae</taxon>
        <taxon>Nonomuraea</taxon>
    </lineage>
</organism>
<accession>A0ABV5IKF1</accession>
<dbReference type="Proteomes" id="UP001589647">
    <property type="component" value="Unassembled WGS sequence"/>
</dbReference>
<comment type="caution">
    <text evidence="2">The sequence shown here is derived from an EMBL/GenBank/DDBJ whole genome shotgun (WGS) entry which is preliminary data.</text>
</comment>
<dbReference type="RefSeq" id="WP_189651578.1">
    <property type="nucleotide sequence ID" value="NZ_BMRC01000020.1"/>
</dbReference>
<dbReference type="EMBL" id="JBHMEI010000023">
    <property type="protein sequence ID" value="MFB9205003.1"/>
    <property type="molecule type" value="Genomic_DNA"/>
</dbReference>
<feature type="compositionally biased region" description="Polar residues" evidence="1">
    <location>
        <begin position="1"/>
        <end position="11"/>
    </location>
</feature>
<proteinExistence type="predicted"/>